<dbReference type="GO" id="GO:0004176">
    <property type="term" value="F:ATP-dependent peptidase activity"/>
    <property type="evidence" value="ECO:0007669"/>
    <property type="project" value="InterPro"/>
</dbReference>
<dbReference type="InterPro" id="IPR029045">
    <property type="entry name" value="ClpP/crotonase-like_dom_sf"/>
</dbReference>
<dbReference type="PRINTS" id="PR00127">
    <property type="entry name" value="CLPPROTEASEP"/>
</dbReference>
<dbReference type="GO" id="GO:0006508">
    <property type="term" value="P:proteolysis"/>
    <property type="evidence" value="ECO:0007669"/>
    <property type="project" value="UniProtKB-KW"/>
</dbReference>
<organism evidence="2">
    <name type="scientific">Terrestrivirus sp</name>
    <dbReference type="NCBI Taxonomy" id="2487775"/>
    <lineage>
        <taxon>Viruses</taxon>
        <taxon>Varidnaviria</taxon>
        <taxon>Bamfordvirae</taxon>
        <taxon>Nucleocytoviricota</taxon>
        <taxon>Megaviricetes</taxon>
        <taxon>Imitervirales</taxon>
        <taxon>Mimiviridae</taxon>
        <taxon>Klosneuvirinae</taxon>
    </lineage>
</organism>
<dbReference type="InterPro" id="IPR023562">
    <property type="entry name" value="ClpP/TepA"/>
</dbReference>
<dbReference type="Gene3D" id="3.90.226.10">
    <property type="entry name" value="2-enoyl-CoA Hydratase, Chain A, domain 1"/>
    <property type="match status" value="1"/>
</dbReference>
<comment type="similarity">
    <text evidence="1">Belongs to the peptidase S14 family.</text>
</comment>
<proteinExistence type="inferred from homology"/>
<dbReference type="GO" id="GO:0004252">
    <property type="term" value="F:serine-type endopeptidase activity"/>
    <property type="evidence" value="ECO:0007669"/>
    <property type="project" value="InterPro"/>
</dbReference>
<name>A0A3G4ZNA8_9VIRU</name>
<gene>
    <name evidence="2" type="ORF">Terrestrivirus5_178</name>
</gene>
<evidence type="ECO:0000256" key="1">
    <source>
        <dbReference type="ARBA" id="ARBA00007039"/>
    </source>
</evidence>
<keyword evidence="2" id="KW-0645">Protease</keyword>
<keyword evidence="2" id="KW-0378">Hydrolase</keyword>
<accession>A0A3G4ZNA8</accession>
<dbReference type="Pfam" id="PF00574">
    <property type="entry name" value="CLP_protease"/>
    <property type="match status" value="1"/>
</dbReference>
<sequence>MKIIIWLLAIIFLAQFGHAESNNKNDIIHLTTDNVVTLRGEINGISASNFINEIVEYQSGEELYIYIISGGGSVISGMEIVRTINDLTRNGVNVKCIANTAMSMAFVIFQTCPERYVTESSVLMQHQMSLGIKGPIRQVTTYLDFVTAIENELEEQQSRRIGIPENVFREKVAHDWWLFGNDIVKKGVADKMVHVICDFIPELRDEVLATFFGDVTLTFSTCPLARDPVKISFDNSKVNATQTQIKNHISSMFDINTMASKQSF</sequence>
<dbReference type="InterPro" id="IPR001907">
    <property type="entry name" value="ClpP"/>
</dbReference>
<reference evidence="2" key="1">
    <citation type="submission" date="2018-10" db="EMBL/GenBank/DDBJ databases">
        <title>Hidden diversity of soil giant viruses.</title>
        <authorList>
            <person name="Schulz F."/>
            <person name="Alteio L."/>
            <person name="Goudeau D."/>
            <person name="Ryan E.M."/>
            <person name="Malmstrom R.R."/>
            <person name="Blanchard J."/>
            <person name="Woyke T."/>
        </authorList>
    </citation>
    <scope>NUCLEOTIDE SEQUENCE</scope>
    <source>
        <strain evidence="2">TEV1</strain>
    </source>
</reference>
<dbReference type="EMBL" id="MK071983">
    <property type="protein sequence ID" value="AYV76356.1"/>
    <property type="molecule type" value="Genomic_DNA"/>
</dbReference>
<dbReference type="SUPFAM" id="SSF52096">
    <property type="entry name" value="ClpP/crotonase"/>
    <property type="match status" value="1"/>
</dbReference>
<protein>
    <submittedName>
        <fullName evidence="2">Clp protease</fullName>
    </submittedName>
</protein>
<evidence type="ECO:0000313" key="2">
    <source>
        <dbReference type="EMBL" id="AYV76356.1"/>
    </source>
</evidence>